<dbReference type="InterPro" id="IPR057230">
    <property type="entry name" value="DUF7908"/>
</dbReference>
<feature type="chain" id="PRO_5017637463" evidence="2">
    <location>
        <begin position="20"/>
        <end position="1557"/>
    </location>
</feature>
<dbReference type="OMA" id="INDETWW"/>
<reference evidence="5 6" key="1">
    <citation type="submission" date="2018-05" db="EMBL/GenBank/DDBJ databases">
        <title>Draft genome sequence of Scytalidium lignicola DSM 105466, a ubiquitous saprotrophic fungus.</title>
        <authorList>
            <person name="Buettner E."/>
            <person name="Gebauer A.M."/>
            <person name="Hofrichter M."/>
            <person name="Liers C."/>
            <person name="Kellner H."/>
        </authorList>
    </citation>
    <scope>NUCLEOTIDE SEQUENCE [LARGE SCALE GENOMIC DNA]</scope>
    <source>
        <strain evidence="5 6">DSM 105466</strain>
    </source>
</reference>
<comment type="caution">
    <text evidence="5">The sequence shown here is derived from an EMBL/GenBank/DDBJ whole genome shotgun (WGS) entry which is preliminary data.</text>
</comment>
<name>A0A3E2H6A0_SCYLI</name>
<evidence type="ECO:0000259" key="3">
    <source>
        <dbReference type="Pfam" id="PF22974"/>
    </source>
</evidence>
<feature type="non-terminal residue" evidence="5">
    <location>
        <position position="1"/>
    </location>
</feature>
<evidence type="ECO:0000313" key="5">
    <source>
        <dbReference type="EMBL" id="RFU28817.1"/>
    </source>
</evidence>
<dbReference type="EMBL" id="NCSJ02000149">
    <property type="protein sequence ID" value="RFU28817.1"/>
    <property type="molecule type" value="Genomic_DNA"/>
</dbReference>
<dbReference type="Proteomes" id="UP000258309">
    <property type="component" value="Unassembled WGS sequence"/>
</dbReference>
<dbReference type="Pfam" id="PF22974">
    <property type="entry name" value="DUF7029"/>
    <property type="match status" value="1"/>
</dbReference>
<keyword evidence="6" id="KW-1185">Reference proteome</keyword>
<dbReference type="OrthoDB" id="3564538at2759"/>
<gene>
    <name evidence="5" type="ORF">B7463_g7522</name>
</gene>
<feature type="domain" description="DUF7029" evidence="3">
    <location>
        <begin position="596"/>
        <end position="691"/>
    </location>
</feature>
<feature type="non-terminal residue" evidence="5">
    <location>
        <position position="1557"/>
    </location>
</feature>
<evidence type="ECO:0000259" key="4">
    <source>
        <dbReference type="Pfam" id="PF25485"/>
    </source>
</evidence>
<feature type="domain" description="DUF7908" evidence="4">
    <location>
        <begin position="381"/>
        <end position="499"/>
    </location>
</feature>
<evidence type="ECO:0000256" key="1">
    <source>
        <dbReference type="SAM" id="MobiDB-lite"/>
    </source>
</evidence>
<evidence type="ECO:0000256" key="2">
    <source>
        <dbReference type="SAM" id="SignalP"/>
    </source>
</evidence>
<evidence type="ECO:0000313" key="6">
    <source>
        <dbReference type="Proteomes" id="UP000258309"/>
    </source>
</evidence>
<dbReference type="InterPro" id="IPR054293">
    <property type="entry name" value="DUF7029"/>
</dbReference>
<keyword evidence="2" id="KW-0732">Signal</keyword>
<dbReference type="Pfam" id="PF25485">
    <property type="entry name" value="DUF7908"/>
    <property type="match status" value="1"/>
</dbReference>
<proteinExistence type="predicted"/>
<sequence length="1557" mass="163418">MHVLSFAVLAIVAPAFVTSAVVCNQDNCLRNLLDTRYISTASTFCASYTSSVSTEPTAIPTWLNGCGGLPSRVSSACSCLPTSATSSFATTGTSAASLAVTSSTSSTITSSTSTVTSSTSSAATSSSLSLGVGYNSTASNTTSSDISWRTRIGPPCICTKTNGLSSSCSSSLPSSSSSIISSPGLPISSSLAPSTTSSIISPSFLSSSSRALASSSISSTVVSSTENPSGSLSSTVISSTASSSSTTLTTSSTASTVSPSTTSATSTTSTRLVVTGAPVCNGDNCLNALKNPKYTSSASAFCQTYTTTVNTDTAAIPTFLANCKSSPSRVSSACTCLMYTTSTTTTTTTTSTASTATPDIMVLFFEPVEAPPQAPEPTVTISKRQTYNAPGLIGDGTLQASCKDADAYQFTWGNPGTRLSDNGLIVGADYGVPNAPFIGSTNPGPVQGTFGLTNGKLTWQNESFAGGEASFCVLDNLVIAVFDGNVPKNCIPVNIGAKSLSSLCPDGTTYTTISGAAPLSSLTTFPTLSSATGTKATPTPTPSLGACGPDPETEPAEFIPAPNPDVDTSSFLNLAPSNYAQLWYRDFATQVLSVEYAMQYPQVTMENAAGIGAVTCSAGSITIKVNNQNAYNIINEWPSSNLVIVTNTEGCNPPNQRGVYFVSSSALDASSLSITLSVTAVTWTDVAYTMEVSMGIATTVDGTYSDNVPMTAYCSNAAPTITSSSTPPTATSTGVAYADLTPEEKSIVDFLTRNTTYDSDGNIVKDLPPVLQQPVDVPAPDPTNTTLQNALEQQLEDSGLSPPSDLYNKAQNGLNGYCSDGQYVVSPTKRSASNIFGMSTFVSTTPAQSDLRRRSSLRKREDINDETWWKWLWEIGCSEIVGAILEEFTDGLSELICDLKELYDDVDDAYQNRAAIECALTGCWMNVPTATYWDYTYSWNIDFGGLQNTVIAAQGSNTISCVDCSMFVSEVQFVGRVMIEMGSNKIISAYMTPTVSSQAHLLMEMKATGPFSGNFDFALSTGSFQPVNVPGEFTITPSMIYSIGVQWSTDSAVDVIGGATINLNQASLYLDYNQQSASSFTNWQPSVQFTYPSFTTNSKVTFIPIMRSALNIDVNILNAPYGQPVSIISETSIGFSAQQAPASGGSCPAGQLQMTSYSNAANSIVWGSGSPLALAPSPNYPGQTTCFNVPNDIPSAAEIASLRSVGEDFCTSYIGYSPPTSAAYAVSTVTTPSTVGTTVTQTITTDSTVYLSTTQTSIITITTTVPSTSFIYTSGTQALGTQYLKRGLPDHPVPTTLLKATLSLPTVTATPTPQLGKRQVPAPTFISTWDSSKISYGCSQVATGTVTKTFYTSTSTSYSGTVTSTATAVSDVLGKVVTSNIGSMVYSLTAVTTTVGSTTATTATSCPLQTQVSCFSITGHGQAHVDGKKLSRNDGYSSPMFGPWPSPDFEPAIFYLTCAGHLVSLPSQRVLIPQQDEWVEFSTFQTNAPVCTQDPETKSIVCGSGWYTYTEYPYSTPNNIDMRPWMPLWQGDAQIPYYETEAPVALTYDEVECPCAY</sequence>
<feature type="region of interest" description="Disordered" evidence="1">
    <location>
        <begin position="244"/>
        <end position="268"/>
    </location>
</feature>
<organism evidence="5 6">
    <name type="scientific">Scytalidium lignicola</name>
    <name type="common">Hyphomycete</name>
    <dbReference type="NCBI Taxonomy" id="5539"/>
    <lineage>
        <taxon>Eukaryota</taxon>
        <taxon>Fungi</taxon>
        <taxon>Dikarya</taxon>
        <taxon>Ascomycota</taxon>
        <taxon>Pezizomycotina</taxon>
        <taxon>Leotiomycetes</taxon>
        <taxon>Leotiomycetes incertae sedis</taxon>
        <taxon>Scytalidium</taxon>
    </lineage>
</organism>
<dbReference type="STRING" id="5539.A0A3E2H6A0"/>
<feature type="signal peptide" evidence="2">
    <location>
        <begin position="1"/>
        <end position="19"/>
    </location>
</feature>
<feature type="region of interest" description="Disordered" evidence="1">
    <location>
        <begin position="108"/>
        <end position="128"/>
    </location>
</feature>
<accession>A0A3E2H6A0</accession>
<protein>
    <submittedName>
        <fullName evidence="5">Uncharacterized protein</fullName>
    </submittedName>
</protein>